<gene>
    <name evidence="2" type="ORF">RsS93_58160</name>
</gene>
<dbReference type="InterPro" id="IPR029030">
    <property type="entry name" value="Caspase-like_dom_sf"/>
</dbReference>
<dbReference type="InterPro" id="IPR001309">
    <property type="entry name" value="Pept_C14_p20"/>
</dbReference>
<dbReference type="Proteomes" id="UP000390335">
    <property type="component" value="Unassembled WGS sequence"/>
</dbReference>
<accession>A0ABQ0ZCT9</accession>
<evidence type="ECO:0000313" key="3">
    <source>
        <dbReference type="Proteomes" id="UP000390335"/>
    </source>
</evidence>
<dbReference type="PANTHER" id="PTHR22576:SF37">
    <property type="entry name" value="MUCOSA-ASSOCIATED LYMPHOID TISSUE LYMPHOMA TRANSLOCATION PROTEIN 1"/>
    <property type="match status" value="1"/>
</dbReference>
<evidence type="ECO:0000259" key="1">
    <source>
        <dbReference type="PROSITE" id="PS50208"/>
    </source>
</evidence>
<dbReference type="PANTHER" id="PTHR22576">
    <property type="entry name" value="MUCOSA ASSOCIATED LYMPHOID TISSUE LYMPHOMA TRANSLOCATION PROTEIN 1/PARACASPASE"/>
    <property type="match status" value="1"/>
</dbReference>
<evidence type="ECO:0000313" key="2">
    <source>
        <dbReference type="EMBL" id="GES53202.1"/>
    </source>
</evidence>
<sequence length="524" mass="56936">MREPKHWALVITNDDYQNLDKLPSAIADSKGMFDALNQAHFDVTTASNLRNYSDFDKVLRDFARKVDEDDLVVVYFSGHGFIYAGSSYIVGTTMPQPMSKGDILKSALASETIPDYFNIAKPGGVVLLIDACRSLGAIKTDPQSVEVNKGSQTQLSQKSHFFMGLATKDGATAAGYEQKEVMSLYTSAIVSYIAKQDAEFKDVYQDIGVKVLLNSTQQGAPQEPGVYGYWYEKIYMNPTQKTYDGDKEAWLSALNEKKAETVKVFIARYALSPYVRAAKAWLDKNGDEETAQAYTGVSPRDVETAFNAATQDEQAEVNRSLSSLGFDRIQNYQGGLLEDALPHETSTNVPISAESRIVLKNFNVRAAPGLNSKVVGKLASMDRVLVKDYITNGSDTWAKIGAPKLGGNDAYIKVNPTPSDQKIVLGRPIGDFVIPTSTESSSLVSGSAIDDMINQLKQSGKTITWISLSAGATEDPALASDRLLQLANAKYLLTQQGISSKAITSVAASPEVTGNGVRMKVLGY</sequence>
<proteinExistence type="predicted"/>
<dbReference type="InterPro" id="IPR052039">
    <property type="entry name" value="Caspase-related_regulators"/>
</dbReference>
<reference evidence="2 3" key="1">
    <citation type="journal article" date="2020" name="Genome Biol. Evol.">
        <title>Rhizobium dioscoreae sp. nov., a plant growth-promoting bacterium isolated from yam (Dioscorea species).</title>
        <authorList>
            <person name="Ouyabe M."/>
            <person name="Tanaka N."/>
            <person name="Shiwa Y."/>
            <person name="Fujita N."/>
            <person name="Kikuno H."/>
            <person name="Babil P."/>
            <person name="Shiwachi H."/>
        </authorList>
    </citation>
    <scope>NUCLEOTIDE SEQUENCE [LARGE SCALE GENOMIC DNA]</scope>
    <source>
        <strain evidence="2 3">S-93</strain>
    </source>
</reference>
<dbReference type="Pfam" id="PF00656">
    <property type="entry name" value="Peptidase_C14"/>
    <property type="match status" value="1"/>
</dbReference>
<keyword evidence="3" id="KW-1185">Reference proteome</keyword>
<dbReference type="PROSITE" id="PS50208">
    <property type="entry name" value="CASPASE_P20"/>
    <property type="match status" value="1"/>
</dbReference>
<protein>
    <recommendedName>
        <fullName evidence="1">Caspase family p20 domain-containing protein</fullName>
    </recommendedName>
</protein>
<feature type="domain" description="Caspase family p20" evidence="1">
    <location>
        <begin position="4"/>
        <end position="133"/>
    </location>
</feature>
<dbReference type="Gene3D" id="2.30.30.40">
    <property type="entry name" value="SH3 Domains"/>
    <property type="match status" value="1"/>
</dbReference>
<organism evidence="2 3">
    <name type="scientific">Rhizobium dioscoreae</name>
    <dbReference type="NCBI Taxonomy" id="2653122"/>
    <lineage>
        <taxon>Bacteria</taxon>
        <taxon>Pseudomonadati</taxon>
        <taxon>Pseudomonadota</taxon>
        <taxon>Alphaproteobacteria</taxon>
        <taxon>Hyphomicrobiales</taxon>
        <taxon>Rhizobiaceae</taxon>
        <taxon>Rhizobium/Agrobacterium group</taxon>
        <taxon>Rhizobium</taxon>
    </lineage>
</organism>
<dbReference type="SUPFAM" id="SSF52129">
    <property type="entry name" value="Caspase-like"/>
    <property type="match status" value="1"/>
</dbReference>
<comment type="caution">
    <text evidence="2">The sequence shown here is derived from an EMBL/GenBank/DDBJ whole genome shotgun (WGS) entry which is preliminary data.</text>
</comment>
<dbReference type="Gene3D" id="3.40.50.1460">
    <property type="match status" value="1"/>
</dbReference>
<dbReference type="InterPro" id="IPR011600">
    <property type="entry name" value="Pept_C14_caspase"/>
</dbReference>
<name>A0ABQ0ZCT9_9HYPH</name>
<dbReference type="EMBL" id="BLAJ01000015">
    <property type="protein sequence ID" value="GES53202.1"/>
    <property type="molecule type" value="Genomic_DNA"/>
</dbReference>